<dbReference type="EMBL" id="CP033924">
    <property type="protein sequence ID" value="AZA84331.1"/>
    <property type="molecule type" value="Genomic_DNA"/>
</dbReference>
<evidence type="ECO:0000313" key="4">
    <source>
        <dbReference type="Proteomes" id="UP000236262"/>
    </source>
</evidence>
<dbReference type="RefSeq" id="WP_103289732.1">
    <property type="nucleotide sequence ID" value="NZ_CP033924.1"/>
</dbReference>
<feature type="compositionally biased region" description="Polar residues" evidence="1">
    <location>
        <begin position="1"/>
        <end position="29"/>
    </location>
</feature>
<accession>A0A3G6RND7</accession>
<sequence>MGSTGSGNFSDFQGHKSNNPNQGGSSVNSECGKAFSTDLEDVEISTYYTTNNKLPEVNSKISISFNGTRIVALLNDYEIGNLPTKFNYLIACLQDYNYVGIISSTTITPISTVTINVTPNE</sequence>
<evidence type="ECO:0000313" key="2">
    <source>
        <dbReference type="EMBL" id="AZA84331.1"/>
    </source>
</evidence>
<dbReference type="OrthoDB" id="8451021at2"/>
<protein>
    <submittedName>
        <fullName evidence="3">Uncharacterized protein</fullName>
    </submittedName>
</protein>
<dbReference type="EMBL" id="PPEH01000002">
    <property type="protein sequence ID" value="PNW14450.1"/>
    <property type="molecule type" value="Genomic_DNA"/>
</dbReference>
<evidence type="ECO:0000313" key="3">
    <source>
        <dbReference type="EMBL" id="PNW14450.1"/>
    </source>
</evidence>
<evidence type="ECO:0000313" key="5">
    <source>
        <dbReference type="Proteomes" id="UP000279972"/>
    </source>
</evidence>
<dbReference type="AlphaFoldDB" id="A0A3G6RND7"/>
<reference evidence="2 5" key="2">
    <citation type="submission" date="2018-11" db="EMBL/GenBank/DDBJ databases">
        <title>Proposal to divide the Flavobacteriaceae and reorganize its genera based on Amino Acid Identity values calculated from whole genome sequences.</title>
        <authorList>
            <person name="Nicholson A.C."/>
            <person name="Gulvik C.A."/>
            <person name="Whitney A.M."/>
            <person name="Humrighouse B.W."/>
            <person name="Bell M."/>
            <person name="Holmes B."/>
            <person name="Steigerwalt A.G."/>
            <person name="Villarma A."/>
            <person name="Sheth M."/>
            <person name="Batra D."/>
            <person name="Pryor J."/>
            <person name="Bernardet J.-F."/>
            <person name="Hugo C."/>
            <person name="Kampfer P."/>
            <person name="Newman J."/>
            <person name="McQuiston J.R."/>
        </authorList>
    </citation>
    <scope>NUCLEOTIDE SEQUENCE [LARGE SCALE GENOMIC DNA]</scope>
    <source>
        <strain evidence="2 5">KC_1864</strain>
    </source>
</reference>
<dbReference type="KEGG" id="clac:EG342_21650"/>
<organism evidence="3 4">
    <name type="scientific">Chryseobacterium lactis</name>
    <dbReference type="NCBI Taxonomy" id="1241981"/>
    <lineage>
        <taxon>Bacteria</taxon>
        <taxon>Pseudomonadati</taxon>
        <taxon>Bacteroidota</taxon>
        <taxon>Flavobacteriia</taxon>
        <taxon>Flavobacteriales</taxon>
        <taxon>Weeksellaceae</taxon>
        <taxon>Chryseobacterium group</taxon>
        <taxon>Chryseobacterium</taxon>
    </lineage>
</organism>
<name>A0A3G6RND7_CHRLC</name>
<gene>
    <name evidence="3" type="ORF">C1637_05680</name>
    <name evidence="2" type="ORF">EG342_21650</name>
</gene>
<reference evidence="3 4" key="1">
    <citation type="submission" date="2018-01" db="EMBL/GenBank/DDBJ databases">
        <title>Draft genome sequences of Chryseobacterium lactis NCTC11390, Chryseobacterium oncorhynchi 701B-08, and Chryseobacterium viscerum 687B-08.</title>
        <authorList>
            <person name="Jeong J.-J."/>
            <person name="Lee Y.J."/>
            <person name="Park B."/>
            <person name="Choi I.-G."/>
            <person name="Kim K.D."/>
        </authorList>
    </citation>
    <scope>NUCLEOTIDE SEQUENCE [LARGE SCALE GENOMIC DNA]</scope>
    <source>
        <strain evidence="3 4">NCTC11390</strain>
    </source>
</reference>
<feature type="region of interest" description="Disordered" evidence="1">
    <location>
        <begin position="1"/>
        <end position="32"/>
    </location>
</feature>
<dbReference type="Proteomes" id="UP000279972">
    <property type="component" value="Chromosome"/>
</dbReference>
<dbReference type="Proteomes" id="UP000236262">
    <property type="component" value="Unassembled WGS sequence"/>
</dbReference>
<proteinExistence type="predicted"/>
<keyword evidence="5" id="KW-1185">Reference proteome</keyword>
<evidence type="ECO:0000256" key="1">
    <source>
        <dbReference type="SAM" id="MobiDB-lite"/>
    </source>
</evidence>